<dbReference type="EC" id="3.2.1.-" evidence="8"/>
<dbReference type="InterPro" id="IPR012341">
    <property type="entry name" value="6hp_glycosidase-like_sf"/>
</dbReference>
<dbReference type="SUPFAM" id="SSF48225">
    <property type="entry name" value="Seven-hairpin glycosidases"/>
    <property type="match status" value="1"/>
</dbReference>
<feature type="transmembrane region" description="Helical" evidence="9">
    <location>
        <begin position="31"/>
        <end position="49"/>
    </location>
</feature>
<dbReference type="AlphaFoldDB" id="A0A9P5YC98"/>
<dbReference type="PRINTS" id="PR00747">
    <property type="entry name" value="GLYHDRLASE47"/>
</dbReference>
<evidence type="ECO:0000256" key="7">
    <source>
        <dbReference type="PIRSR" id="PIRSR601382-3"/>
    </source>
</evidence>
<dbReference type="InterPro" id="IPR001382">
    <property type="entry name" value="Glyco_hydro_47"/>
</dbReference>
<evidence type="ECO:0000256" key="2">
    <source>
        <dbReference type="ARBA" id="ARBA00004922"/>
    </source>
</evidence>
<dbReference type="InterPro" id="IPR036026">
    <property type="entry name" value="Seven-hairpin_glycosidases"/>
</dbReference>
<organism evidence="10 11">
    <name type="scientific">Collybia nuda</name>
    <dbReference type="NCBI Taxonomy" id="64659"/>
    <lineage>
        <taxon>Eukaryota</taxon>
        <taxon>Fungi</taxon>
        <taxon>Dikarya</taxon>
        <taxon>Basidiomycota</taxon>
        <taxon>Agaricomycotina</taxon>
        <taxon>Agaricomycetes</taxon>
        <taxon>Agaricomycetidae</taxon>
        <taxon>Agaricales</taxon>
        <taxon>Tricholomatineae</taxon>
        <taxon>Clitocybaceae</taxon>
        <taxon>Collybia</taxon>
    </lineage>
</organism>
<dbReference type="PANTHER" id="PTHR11742">
    <property type="entry name" value="MANNOSYL-OLIGOSACCHARIDE ALPHA-1,2-MANNOSIDASE-RELATED"/>
    <property type="match status" value="1"/>
</dbReference>
<comment type="similarity">
    <text evidence="3 8">Belongs to the glycosyl hydrolase 47 family.</text>
</comment>
<protein>
    <recommendedName>
        <fullName evidence="8">alpha-1,2-Mannosidase</fullName>
        <ecNumber evidence="8">3.2.1.-</ecNumber>
    </recommendedName>
</protein>
<dbReference type="EMBL" id="MU150243">
    <property type="protein sequence ID" value="KAF9466050.1"/>
    <property type="molecule type" value="Genomic_DNA"/>
</dbReference>
<feature type="binding site" evidence="6">
    <location>
        <position position="567"/>
    </location>
    <ligand>
        <name>Ca(2+)</name>
        <dbReference type="ChEBI" id="CHEBI:29108"/>
    </ligand>
</feature>
<comment type="caution">
    <text evidence="10">The sequence shown here is derived from an EMBL/GenBank/DDBJ whole genome shotgun (WGS) entry which is preliminary data.</text>
</comment>
<keyword evidence="6" id="KW-0479">Metal-binding</keyword>
<evidence type="ECO:0000256" key="6">
    <source>
        <dbReference type="PIRSR" id="PIRSR601382-2"/>
    </source>
</evidence>
<comment type="pathway">
    <text evidence="2">Protein modification; protein glycosylation.</text>
</comment>
<gene>
    <name evidence="10" type="ORF">BDZ94DRAFT_1251975</name>
</gene>
<accession>A0A9P5YC98</accession>
<dbReference type="Proteomes" id="UP000807353">
    <property type="component" value="Unassembled WGS sequence"/>
</dbReference>
<dbReference type="GO" id="GO:0016020">
    <property type="term" value="C:membrane"/>
    <property type="evidence" value="ECO:0007669"/>
    <property type="project" value="InterPro"/>
</dbReference>
<evidence type="ECO:0000256" key="1">
    <source>
        <dbReference type="ARBA" id="ARBA00001913"/>
    </source>
</evidence>
<proteinExistence type="inferred from homology"/>
<dbReference type="GO" id="GO:0005783">
    <property type="term" value="C:endoplasmic reticulum"/>
    <property type="evidence" value="ECO:0007669"/>
    <property type="project" value="TreeGrafter"/>
</dbReference>
<feature type="disulfide bond" evidence="7">
    <location>
        <begin position="373"/>
        <end position="407"/>
    </location>
</feature>
<evidence type="ECO:0000256" key="8">
    <source>
        <dbReference type="RuleBase" id="RU361193"/>
    </source>
</evidence>
<dbReference type="GO" id="GO:0036503">
    <property type="term" value="P:ERAD pathway"/>
    <property type="evidence" value="ECO:0007669"/>
    <property type="project" value="UniProtKB-ARBA"/>
</dbReference>
<dbReference type="OrthoDB" id="8118055at2759"/>
<keyword evidence="5 7" id="KW-1015">Disulfide bond</keyword>
<evidence type="ECO:0000256" key="5">
    <source>
        <dbReference type="ARBA" id="ARBA00023157"/>
    </source>
</evidence>
<dbReference type="GO" id="GO:0005975">
    <property type="term" value="P:carbohydrate metabolic process"/>
    <property type="evidence" value="ECO:0007669"/>
    <property type="project" value="InterPro"/>
</dbReference>
<dbReference type="GO" id="GO:0004571">
    <property type="term" value="F:mannosyl-oligosaccharide 1,2-alpha-mannosidase activity"/>
    <property type="evidence" value="ECO:0007669"/>
    <property type="project" value="InterPro"/>
</dbReference>
<dbReference type="InterPro" id="IPR050749">
    <property type="entry name" value="Glycosyl_Hydrolase_47"/>
</dbReference>
<keyword evidence="9" id="KW-0812">Transmembrane</keyword>
<evidence type="ECO:0000313" key="11">
    <source>
        <dbReference type="Proteomes" id="UP000807353"/>
    </source>
</evidence>
<dbReference type="Pfam" id="PF01532">
    <property type="entry name" value="Glyco_hydro_47"/>
    <property type="match status" value="1"/>
</dbReference>
<name>A0A9P5YC98_9AGAR</name>
<keyword evidence="8" id="KW-0326">Glycosidase</keyword>
<keyword evidence="4 8" id="KW-0378">Hydrolase</keyword>
<evidence type="ECO:0000313" key="10">
    <source>
        <dbReference type="EMBL" id="KAF9466050.1"/>
    </source>
</evidence>
<reference evidence="10" key="1">
    <citation type="submission" date="2020-11" db="EMBL/GenBank/DDBJ databases">
        <authorList>
            <consortium name="DOE Joint Genome Institute"/>
            <person name="Ahrendt S."/>
            <person name="Riley R."/>
            <person name="Andreopoulos W."/>
            <person name="Labutti K."/>
            <person name="Pangilinan J."/>
            <person name="Ruiz-Duenas F.J."/>
            <person name="Barrasa J.M."/>
            <person name="Sanchez-Garcia M."/>
            <person name="Camarero S."/>
            <person name="Miyauchi S."/>
            <person name="Serrano A."/>
            <person name="Linde D."/>
            <person name="Babiker R."/>
            <person name="Drula E."/>
            <person name="Ayuso-Fernandez I."/>
            <person name="Pacheco R."/>
            <person name="Padilla G."/>
            <person name="Ferreira P."/>
            <person name="Barriuso J."/>
            <person name="Kellner H."/>
            <person name="Castanera R."/>
            <person name="Alfaro M."/>
            <person name="Ramirez L."/>
            <person name="Pisabarro A.G."/>
            <person name="Kuo A."/>
            <person name="Tritt A."/>
            <person name="Lipzen A."/>
            <person name="He G."/>
            <person name="Yan M."/>
            <person name="Ng V."/>
            <person name="Cullen D."/>
            <person name="Martin F."/>
            <person name="Rosso M.-N."/>
            <person name="Henrissat B."/>
            <person name="Hibbett D."/>
            <person name="Martinez A.T."/>
            <person name="Grigoriev I.V."/>
        </authorList>
    </citation>
    <scope>NUCLEOTIDE SEQUENCE</scope>
    <source>
        <strain evidence="10">CBS 247.69</strain>
    </source>
</reference>
<keyword evidence="9" id="KW-1133">Transmembrane helix</keyword>
<keyword evidence="11" id="KW-1185">Reference proteome</keyword>
<comment type="cofactor">
    <cofactor evidence="1 6">
        <name>Ca(2+)</name>
        <dbReference type="ChEBI" id="CHEBI:29108"/>
    </cofactor>
</comment>
<keyword evidence="6" id="KW-0106">Calcium</keyword>
<dbReference type="GO" id="GO:0005509">
    <property type="term" value="F:calcium ion binding"/>
    <property type="evidence" value="ECO:0007669"/>
    <property type="project" value="InterPro"/>
</dbReference>
<evidence type="ECO:0000256" key="3">
    <source>
        <dbReference type="ARBA" id="ARBA00007658"/>
    </source>
</evidence>
<sequence length="587" mass="66715">MLPTHVRRPLYFAEPASAGPPTLRRLTARPLLRWISLILICVGTLWFFTPTILDLWRPPIHVPAPSSPIDDEPHSYEGAPTIPEPPPIPQILWEGRASKVRDAFVHAYSGYQKHALPFDELLPLGGGATNNFNGWGVSVFDAMDTMWIMGLEDMFRQSVEVAAKSTFALQEGFYAPFFETVIRYLGGLLSAYALSKEPVLLARADDLGRMLLPAFNTTSGFPMYAVNTITGQTRPGWSGHVLWAEALSNQIEYKYLAHLTGRTEYFEKTEHIMRKMYRSPIKNGQYPTMWDIHSGTPSNSHFSVGAFADSAHEYLLKQWLLTSQSEPKARELYLNSVSAILNTLLYITPTRHLLYVTDTQNGKPTHTFEHLSCFLPGLLALGVHTLELSAGDRELHLWAAEGLAYTCWVSYADQASGLGPDEMRMKAWKPLAEGRWMVHVERWKEEGRPGGIPPGLAEGKMKIAGERDYNSQKSAYLLRPEAIESFYLMWRTTGDKKWRDRGWAVFEAIEKHARTPYGYAAVGHVDMVPPPLMDSMPSYFLAETLKYLFLLFTNDDLIPLKDWVFNTEAHPIPIFQWKDWERKQYKL</sequence>
<evidence type="ECO:0000256" key="4">
    <source>
        <dbReference type="ARBA" id="ARBA00022801"/>
    </source>
</evidence>
<keyword evidence="9" id="KW-0472">Membrane</keyword>
<evidence type="ECO:0000256" key="9">
    <source>
        <dbReference type="SAM" id="Phobius"/>
    </source>
</evidence>
<dbReference type="Gene3D" id="1.50.10.10">
    <property type="match status" value="1"/>
</dbReference>